<dbReference type="VEuPathDB" id="VectorBase:LOC119187404"/>
<comment type="caution">
    <text evidence="2">The sequence shown here is derived from an EMBL/GenBank/DDBJ whole genome shotgun (WGS) entry which is preliminary data.</text>
</comment>
<keyword evidence="1" id="KW-0812">Transmembrane</keyword>
<feature type="transmembrane region" description="Helical" evidence="1">
    <location>
        <begin position="60"/>
        <end position="84"/>
    </location>
</feature>
<reference evidence="2" key="1">
    <citation type="journal article" date="2020" name="Cell">
        <title>Large-Scale Comparative Analyses of Tick Genomes Elucidate Their Genetic Diversity and Vector Capacities.</title>
        <authorList>
            <consortium name="Tick Genome and Microbiome Consortium (TIGMIC)"/>
            <person name="Jia N."/>
            <person name="Wang J."/>
            <person name="Shi W."/>
            <person name="Du L."/>
            <person name="Sun Y."/>
            <person name="Zhan W."/>
            <person name="Jiang J.F."/>
            <person name="Wang Q."/>
            <person name="Zhang B."/>
            <person name="Ji P."/>
            <person name="Bell-Sakyi L."/>
            <person name="Cui X.M."/>
            <person name="Yuan T.T."/>
            <person name="Jiang B.G."/>
            <person name="Yang W.F."/>
            <person name="Lam T.T."/>
            <person name="Chang Q.C."/>
            <person name="Ding S.J."/>
            <person name="Wang X.J."/>
            <person name="Zhu J.G."/>
            <person name="Ruan X.D."/>
            <person name="Zhao L."/>
            <person name="Wei J.T."/>
            <person name="Ye R.Z."/>
            <person name="Que T.C."/>
            <person name="Du C.H."/>
            <person name="Zhou Y.H."/>
            <person name="Cheng J.X."/>
            <person name="Dai P.F."/>
            <person name="Guo W.B."/>
            <person name="Han X.H."/>
            <person name="Huang E.J."/>
            <person name="Li L.F."/>
            <person name="Wei W."/>
            <person name="Gao Y.C."/>
            <person name="Liu J.Z."/>
            <person name="Shao H.Z."/>
            <person name="Wang X."/>
            <person name="Wang C.C."/>
            <person name="Yang T.C."/>
            <person name="Huo Q.B."/>
            <person name="Li W."/>
            <person name="Chen H.Y."/>
            <person name="Chen S.E."/>
            <person name="Zhou L.G."/>
            <person name="Ni X.B."/>
            <person name="Tian J.H."/>
            <person name="Sheng Y."/>
            <person name="Liu T."/>
            <person name="Pan Y.S."/>
            <person name="Xia L.Y."/>
            <person name="Li J."/>
            <person name="Zhao F."/>
            <person name="Cao W.C."/>
        </authorList>
    </citation>
    <scope>NUCLEOTIDE SEQUENCE</scope>
    <source>
        <strain evidence="2">Rmic-2018</strain>
    </source>
</reference>
<feature type="transmembrane region" description="Helical" evidence="1">
    <location>
        <begin position="32"/>
        <end position="53"/>
    </location>
</feature>
<dbReference type="Proteomes" id="UP000821866">
    <property type="component" value="Unassembled WGS sequence"/>
</dbReference>
<feature type="transmembrane region" description="Helical" evidence="1">
    <location>
        <begin position="147"/>
        <end position="166"/>
    </location>
</feature>
<evidence type="ECO:0000256" key="1">
    <source>
        <dbReference type="SAM" id="Phobius"/>
    </source>
</evidence>
<keyword evidence="1" id="KW-0472">Membrane</keyword>
<proteinExistence type="predicted"/>
<keyword evidence="3" id="KW-1185">Reference proteome</keyword>
<dbReference type="EMBL" id="JABSTU010006776">
    <property type="protein sequence ID" value="KAH7932329.1"/>
    <property type="molecule type" value="Genomic_DNA"/>
</dbReference>
<accession>A0A9J6CUE0</accession>
<evidence type="ECO:0000313" key="2">
    <source>
        <dbReference type="EMBL" id="KAH7932329.1"/>
    </source>
</evidence>
<protein>
    <submittedName>
        <fullName evidence="2">Uncharacterized protein</fullName>
    </submittedName>
</protein>
<sequence>MQLLGAILRILYGTFGTITPSEEFLCTCAGIFATNGLFFLVSSIMSVTTALMLPRQFYYTLFHLVAAVCYISGGVAAIGNSSIIDGGIATNLFNLLDLCRVGMLGEAAICFRREDAMATSNVERNPKVRRHKIGWPKLRLTLREDDSIVAIVCGVLHLAQFIYSLIKNW</sequence>
<evidence type="ECO:0000313" key="3">
    <source>
        <dbReference type="Proteomes" id="UP000821866"/>
    </source>
</evidence>
<name>A0A9J6CUE0_RHIMP</name>
<reference evidence="2" key="2">
    <citation type="submission" date="2021-09" db="EMBL/GenBank/DDBJ databases">
        <authorList>
            <person name="Jia N."/>
            <person name="Wang J."/>
            <person name="Shi W."/>
            <person name="Du L."/>
            <person name="Sun Y."/>
            <person name="Zhan W."/>
            <person name="Jiang J."/>
            <person name="Wang Q."/>
            <person name="Zhang B."/>
            <person name="Ji P."/>
            <person name="Sakyi L.B."/>
            <person name="Cui X."/>
            <person name="Yuan T."/>
            <person name="Jiang B."/>
            <person name="Yang W."/>
            <person name="Lam T.T.-Y."/>
            <person name="Chang Q."/>
            <person name="Ding S."/>
            <person name="Wang X."/>
            <person name="Zhu J."/>
            <person name="Ruan X."/>
            <person name="Zhao L."/>
            <person name="Wei J."/>
            <person name="Que T."/>
            <person name="Du C."/>
            <person name="Cheng J."/>
            <person name="Dai P."/>
            <person name="Han X."/>
            <person name="Huang E."/>
            <person name="Gao Y."/>
            <person name="Liu J."/>
            <person name="Shao H."/>
            <person name="Ye R."/>
            <person name="Li L."/>
            <person name="Wei W."/>
            <person name="Wang X."/>
            <person name="Wang C."/>
            <person name="Huo Q."/>
            <person name="Li W."/>
            <person name="Guo W."/>
            <person name="Chen H."/>
            <person name="Chen S."/>
            <person name="Zhou L."/>
            <person name="Zhou L."/>
            <person name="Ni X."/>
            <person name="Tian J."/>
            <person name="Zhou Y."/>
            <person name="Sheng Y."/>
            <person name="Liu T."/>
            <person name="Pan Y."/>
            <person name="Xia L."/>
            <person name="Li J."/>
            <person name="Zhao F."/>
            <person name="Cao W."/>
        </authorList>
    </citation>
    <scope>NUCLEOTIDE SEQUENCE</scope>
    <source>
        <strain evidence="2">Rmic-2018</strain>
        <tissue evidence="2">Larvae</tissue>
    </source>
</reference>
<keyword evidence="1" id="KW-1133">Transmembrane helix</keyword>
<organism evidence="2 3">
    <name type="scientific">Rhipicephalus microplus</name>
    <name type="common">Cattle tick</name>
    <name type="synonym">Boophilus microplus</name>
    <dbReference type="NCBI Taxonomy" id="6941"/>
    <lineage>
        <taxon>Eukaryota</taxon>
        <taxon>Metazoa</taxon>
        <taxon>Ecdysozoa</taxon>
        <taxon>Arthropoda</taxon>
        <taxon>Chelicerata</taxon>
        <taxon>Arachnida</taxon>
        <taxon>Acari</taxon>
        <taxon>Parasitiformes</taxon>
        <taxon>Ixodida</taxon>
        <taxon>Ixodoidea</taxon>
        <taxon>Ixodidae</taxon>
        <taxon>Rhipicephalinae</taxon>
        <taxon>Rhipicephalus</taxon>
        <taxon>Boophilus</taxon>
    </lineage>
</organism>
<dbReference type="AlphaFoldDB" id="A0A9J6CUE0"/>
<gene>
    <name evidence="2" type="ORF">HPB51_029359</name>
</gene>